<evidence type="ECO:0000313" key="3">
    <source>
        <dbReference type="Proteomes" id="UP000886998"/>
    </source>
</evidence>
<reference evidence="2" key="1">
    <citation type="submission" date="2020-08" db="EMBL/GenBank/DDBJ databases">
        <title>Multicomponent nature underlies the extraordinary mechanical properties of spider dragline silk.</title>
        <authorList>
            <person name="Kono N."/>
            <person name="Nakamura H."/>
            <person name="Mori M."/>
            <person name="Yoshida Y."/>
            <person name="Ohtoshi R."/>
            <person name="Malay A.D."/>
            <person name="Moran D.A.P."/>
            <person name="Tomita M."/>
            <person name="Numata K."/>
            <person name="Arakawa K."/>
        </authorList>
    </citation>
    <scope>NUCLEOTIDE SEQUENCE</scope>
</reference>
<gene>
    <name evidence="2" type="ORF">TNIN_373111</name>
</gene>
<proteinExistence type="predicted"/>
<sequence length="177" mass="18979">MTSQIRGLFEPQCSIQEPPRQSALEFTPSGGVETTCQALEYPSQKNEPSYDNEPALVGNEELAVDDGNFVMDAVNAQPELEEEVMDADDALPLLEDIVVADPVDPTLKDNAAVAPVDPVLKDNAAADPVDPVLKDNAAADPVDPVLKDNAAVAPVDPILEEHAAVDHVDPFWRSMLL</sequence>
<keyword evidence="3" id="KW-1185">Reference proteome</keyword>
<dbReference type="Proteomes" id="UP000886998">
    <property type="component" value="Unassembled WGS sequence"/>
</dbReference>
<comment type="caution">
    <text evidence="2">The sequence shown here is derived from an EMBL/GenBank/DDBJ whole genome shotgun (WGS) entry which is preliminary data.</text>
</comment>
<evidence type="ECO:0000256" key="1">
    <source>
        <dbReference type="SAM" id="MobiDB-lite"/>
    </source>
</evidence>
<dbReference type="EMBL" id="BMAV01016900">
    <property type="protein sequence ID" value="GFY68147.1"/>
    <property type="molecule type" value="Genomic_DNA"/>
</dbReference>
<name>A0A8X6YCE8_9ARAC</name>
<protein>
    <submittedName>
        <fullName evidence="2">Uncharacterized protein</fullName>
    </submittedName>
</protein>
<evidence type="ECO:0000313" key="2">
    <source>
        <dbReference type="EMBL" id="GFY68147.1"/>
    </source>
</evidence>
<feature type="region of interest" description="Disordered" evidence="1">
    <location>
        <begin position="1"/>
        <end position="29"/>
    </location>
</feature>
<accession>A0A8X6YCE8</accession>
<organism evidence="2 3">
    <name type="scientific">Trichonephila inaurata madagascariensis</name>
    <dbReference type="NCBI Taxonomy" id="2747483"/>
    <lineage>
        <taxon>Eukaryota</taxon>
        <taxon>Metazoa</taxon>
        <taxon>Ecdysozoa</taxon>
        <taxon>Arthropoda</taxon>
        <taxon>Chelicerata</taxon>
        <taxon>Arachnida</taxon>
        <taxon>Araneae</taxon>
        <taxon>Araneomorphae</taxon>
        <taxon>Entelegynae</taxon>
        <taxon>Araneoidea</taxon>
        <taxon>Nephilidae</taxon>
        <taxon>Trichonephila</taxon>
        <taxon>Trichonephila inaurata</taxon>
    </lineage>
</organism>
<dbReference type="AlphaFoldDB" id="A0A8X6YCE8"/>